<dbReference type="Proteomes" id="UP000077154">
    <property type="component" value="Unassembled WGS sequence"/>
</dbReference>
<dbReference type="eggNOG" id="KOG3348">
    <property type="taxonomic scope" value="Eukaryota"/>
</dbReference>
<name>A0A177A4G2_9PEZI</name>
<evidence type="ECO:0008006" key="4">
    <source>
        <dbReference type="Google" id="ProtNLM"/>
    </source>
</evidence>
<dbReference type="Pfam" id="PF01722">
    <property type="entry name" value="BolA"/>
    <property type="match status" value="1"/>
</dbReference>
<dbReference type="GO" id="GO:0005759">
    <property type="term" value="C:mitochondrial matrix"/>
    <property type="evidence" value="ECO:0007669"/>
    <property type="project" value="TreeGrafter"/>
</dbReference>
<reference evidence="3" key="1">
    <citation type="submission" date="2016-03" db="EMBL/GenBank/DDBJ databases">
        <title>Updated assembly of Pseudogymnoascus destructans, the fungus causing white-nose syndrome of bats.</title>
        <authorList>
            <person name="Palmer J.M."/>
            <person name="Drees K.P."/>
            <person name="Foster J.T."/>
            <person name="Lindner D.L."/>
        </authorList>
    </citation>
    <scope>NUCLEOTIDE SEQUENCE [LARGE SCALE GENOMIC DNA]</scope>
    <source>
        <strain evidence="3">20631-21</strain>
    </source>
</reference>
<dbReference type="PANTHER" id="PTHR46188:SF1">
    <property type="entry name" value="BOLA-LIKE PROTEIN 3"/>
    <property type="match status" value="1"/>
</dbReference>
<dbReference type="InterPro" id="IPR002634">
    <property type="entry name" value="BolA"/>
</dbReference>
<evidence type="ECO:0000256" key="1">
    <source>
        <dbReference type="ARBA" id="ARBA00005578"/>
    </source>
</evidence>
<proteinExistence type="inferred from homology"/>
<accession>A0A177A4G2</accession>
<dbReference type="RefSeq" id="XP_024322450.1">
    <property type="nucleotide sequence ID" value="XM_024469394.1"/>
</dbReference>
<dbReference type="VEuPathDB" id="FungiDB:GMDG_06007"/>
<dbReference type="SUPFAM" id="SSF82657">
    <property type="entry name" value="BolA-like"/>
    <property type="match status" value="1"/>
</dbReference>
<dbReference type="EMBL" id="KV441401">
    <property type="protein sequence ID" value="OAF57159.1"/>
    <property type="molecule type" value="Genomic_DNA"/>
</dbReference>
<dbReference type="InterPro" id="IPR036065">
    <property type="entry name" value="BolA-like_sf"/>
</dbReference>
<protein>
    <recommendedName>
        <fullName evidence="4">Bola-like protein</fullName>
    </recommendedName>
</protein>
<dbReference type="Gene3D" id="3.10.20.90">
    <property type="entry name" value="Phosphatidylinositol 3-kinase Catalytic Subunit, Chain A, domain 1"/>
    <property type="match status" value="1"/>
</dbReference>
<comment type="similarity">
    <text evidence="1 2">Belongs to the BolA/IbaG family.</text>
</comment>
<dbReference type="AlphaFoldDB" id="A0A177A4G2"/>
<dbReference type="PANTHER" id="PTHR46188">
    <property type="entry name" value="BOLA-LIKE PROTEIN 3"/>
    <property type="match status" value="1"/>
</dbReference>
<evidence type="ECO:0000256" key="2">
    <source>
        <dbReference type="RuleBase" id="RU003860"/>
    </source>
</evidence>
<dbReference type="OrthoDB" id="203381at2759"/>
<organism evidence="3">
    <name type="scientific">Pseudogymnoascus destructans</name>
    <dbReference type="NCBI Taxonomy" id="655981"/>
    <lineage>
        <taxon>Eukaryota</taxon>
        <taxon>Fungi</taxon>
        <taxon>Dikarya</taxon>
        <taxon>Ascomycota</taxon>
        <taxon>Pezizomycotina</taxon>
        <taxon>Leotiomycetes</taxon>
        <taxon>Thelebolales</taxon>
        <taxon>Thelebolaceae</taxon>
        <taxon>Pseudogymnoascus</taxon>
    </lineage>
</organism>
<dbReference type="GeneID" id="36288844"/>
<evidence type="ECO:0000313" key="3">
    <source>
        <dbReference type="EMBL" id="OAF57159.1"/>
    </source>
</evidence>
<gene>
    <name evidence="3" type="ORF">VC83_05780</name>
</gene>
<sequence>MSTPRTVSLFPRALPHTSRALTTSPRTVFRAGPRRLPLAYRPYSSTPTSAAAPAQPAEGALSHLSPAEHRIHATLSSSLSPSSLHVQDISGGCGSMFAIEVASSAFSGVGMLAQQRMVNKLLKEQMEEEGWHGVQIKTSATA</sequence>
<dbReference type="InterPro" id="IPR052275">
    <property type="entry name" value="Mt_Fe-S_assembly_factor"/>
</dbReference>